<dbReference type="EMBL" id="JACHXS010000001">
    <property type="protein sequence ID" value="MBB3219503.1"/>
    <property type="molecule type" value="Genomic_DNA"/>
</dbReference>
<keyword evidence="6 11" id="KW-0798">TonB box</keyword>
<dbReference type="AlphaFoldDB" id="A0A7W5E6D8"/>
<dbReference type="Pfam" id="PF07715">
    <property type="entry name" value="Plug"/>
    <property type="match status" value="1"/>
</dbReference>
<protein>
    <submittedName>
        <fullName evidence="15">TonB-dependent receptor</fullName>
    </submittedName>
</protein>
<dbReference type="InterPro" id="IPR000531">
    <property type="entry name" value="Beta-barrel_TonB"/>
</dbReference>
<dbReference type="NCBIfam" id="TIGR01782">
    <property type="entry name" value="TonB-Xanth-Caul"/>
    <property type="match status" value="1"/>
</dbReference>
<dbReference type="Gene3D" id="2.40.170.20">
    <property type="entry name" value="TonB-dependent receptor, beta-barrel domain"/>
    <property type="match status" value="1"/>
</dbReference>
<reference evidence="15 16" key="1">
    <citation type="submission" date="2020-08" db="EMBL/GenBank/DDBJ databases">
        <title>Genomic Encyclopedia of Type Strains, Phase III (KMG-III): the genomes of soil and plant-associated and newly described type strains.</title>
        <authorList>
            <person name="Whitman W."/>
        </authorList>
    </citation>
    <scope>NUCLEOTIDE SEQUENCE [LARGE SCALE GENOMIC DNA]</scope>
    <source>
        <strain evidence="15 16">CECT 7753</strain>
    </source>
</reference>
<dbReference type="PANTHER" id="PTHR40980:SF3">
    <property type="entry name" value="TONB-DEPENDENT RECEPTOR-LIKE BETA-BARREL DOMAIN-CONTAINING PROTEIN"/>
    <property type="match status" value="1"/>
</dbReference>
<evidence type="ECO:0000256" key="8">
    <source>
        <dbReference type="ARBA" id="ARBA00023170"/>
    </source>
</evidence>
<dbReference type="RefSeq" id="WP_229422506.1">
    <property type="nucleotide sequence ID" value="NZ_CP040017.1"/>
</dbReference>
<evidence type="ECO:0000256" key="10">
    <source>
        <dbReference type="PROSITE-ProRule" id="PRU01360"/>
    </source>
</evidence>
<evidence type="ECO:0000256" key="3">
    <source>
        <dbReference type="ARBA" id="ARBA00022448"/>
    </source>
</evidence>
<dbReference type="Proteomes" id="UP000584325">
    <property type="component" value="Unassembled WGS sequence"/>
</dbReference>
<keyword evidence="8 15" id="KW-0675">Receptor</keyword>
<evidence type="ECO:0000256" key="2">
    <source>
        <dbReference type="ARBA" id="ARBA00009810"/>
    </source>
</evidence>
<keyword evidence="5 10" id="KW-0812">Transmembrane</keyword>
<keyword evidence="12" id="KW-0732">Signal</keyword>
<dbReference type="GO" id="GO:0009279">
    <property type="term" value="C:cell outer membrane"/>
    <property type="evidence" value="ECO:0007669"/>
    <property type="project" value="UniProtKB-SubCell"/>
</dbReference>
<evidence type="ECO:0000256" key="12">
    <source>
        <dbReference type="SAM" id="SignalP"/>
    </source>
</evidence>
<evidence type="ECO:0000313" key="15">
    <source>
        <dbReference type="EMBL" id="MBB3219503.1"/>
    </source>
</evidence>
<dbReference type="Pfam" id="PF00593">
    <property type="entry name" value="TonB_dep_Rec_b-barrel"/>
    <property type="match status" value="1"/>
</dbReference>
<evidence type="ECO:0000259" key="14">
    <source>
        <dbReference type="Pfam" id="PF07715"/>
    </source>
</evidence>
<dbReference type="InterPro" id="IPR036942">
    <property type="entry name" value="Beta-barrel_TonB_sf"/>
</dbReference>
<evidence type="ECO:0000256" key="1">
    <source>
        <dbReference type="ARBA" id="ARBA00004571"/>
    </source>
</evidence>
<feature type="domain" description="TonB-dependent receptor plug" evidence="14">
    <location>
        <begin position="94"/>
        <end position="201"/>
    </location>
</feature>
<dbReference type="PROSITE" id="PS52016">
    <property type="entry name" value="TONB_DEPENDENT_REC_3"/>
    <property type="match status" value="1"/>
</dbReference>
<feature type="domain" description="TonB-dependent receptor-like beta-barrel" evidence="13">
    <location>
        <begin position="454"/>
        <end position="987"/>
    </location>
</feature>
<evidence type="ECO:0000256" key="4">
    <source>
        <dbReference type="ARBA" id="ARBA00022452"/>
    </source>
</evidence>
<dbReference type="InterPro" id="IPR012910">
    <property type="entry name" value="Plug_dom"/>
</dbReference>
<sequence length="1020" mass="110778">MLYRSKGSMELNAFPNTRHRLIAIAVAGACATLMAPAFAQDATQAAPAAAQAATGPSAQEAASNVAGNVADPSAPATVVVKGIRASMQSTLNLKRNSDGIVDGIVADDIGKFPDTNLAESLQRISGVSIDRNRGEGSQVTVRGVGPDLNMVLLNGRQMPTSNLGDLAGRAFDFSNLASEAVSQIQVYKSSRADTPPGGIGATLNIMTARPLELGNMASIGGKVVYDTSNDNLPQEDAAKRSYTPEVSGIYSTTWGDGKFGVSVSASYQERNLGVNQAQITNGWKGPYTANQTGVTGVIPLPGAPGSENITNRPDGSDVYSVPQNISYFMRGSQRQRTNGQLTFQFRPNKDLTTTLDYTYSLNKVQTKYHELSAWFNHGPSVSSWTDGPVAAPIFYQENVSNQDISMNGGDFATKSENKSLGFNTQWKVSNDLRLTFDAHHSTATSQKDSPFGSNNDLATVSFSRGNTRVLFGNEIPVLSIEGADFNRAPMQVSGSWFQDGYQRMEIDQAQAGGRLKLWETSELNFGLSLTNVKNRSAFQQVQSDSWGGATSPADYPQSMFRPDSLGQYFDKLGGHDNPALFQQIHLFDFAAMRQRVSDATGKPELYLPSLASPDYDRRTTEKSRALYFQLNTEWDTAMPMHTGIGFRYEKTDVLSTALSQTVAGVNWVAQNELPFVFSGKEFTSLQGKYHHILPSLDWDMNVRDDFKVRASYGHTIGRPRYDQIQGGTNISPTGNINYGTGTRGNPALEPVKSKNLDLSAEWYYSPQSTVSLGLFHKSLSNYAGQSVNMETSPNVTTPVGGAYWNAALASGCINTDTTCIRNYIFRNFNGQQGVVQGADNAAGNATGTIAGIAGNPLVQYQITSFVNEKSANVKGAEVNWQHMFGTSGFGIQANYTYVKSNLSFDNASSGNQFALVGLSDSANVIGIFENDKWSIRAAYNWRDKFLTSVTDQAGPNPQYVEPYGQVDLSIGYNLTKNLTLQFEGINLNDETQRVHGRHEMMVLSATQGGPRYMVGARYKF</sequence>
<dbReference type="Gene3D" id="2.170.130.10">
    <property type="entry name" value="TonB-dependent receptor, plug domain"/>
    <property type="match status" value="1"/>
</dbReference>
<dbReference type="SUPFAM" id="SSF56935">
    <property type="entry name" value="Porins"/>
    <property type="match status" value="1"/>
</dbReference>
<accession>A0A7W5E6D8</accession>
<evidence type="ECO:0000256" key="6">
    <source>
        <dbReference type="ARBA" id="ARBA00023077"/>
    </source>
</evidence>
<feature type="signal peptide" evidence="12">
    <location>
        <begin position="1"/>
        <end position="39"/>
    </location>
</feature>
<keyword evidence="9 10" id="KW-0998">Cell outer membrane</keyword>
<comment type="subcellular location">
    <subcellularLocation>
        <location evidence="1 10">Cell outer membrane</location>
        <topology evidence="1 10">Multi-pass membrane protein</topology>
    </subcellularLocation>
</comment>
<feature type="chain" id="PRO_5030651598" evidence="12">
    <location>
        <begin position="40"/>
        <end position="1020"/>
    </location>
</feature>
<gene>
    <name evidence="15" type="ORF">FHS02_000290</name>
</gene>
<dbReference type="InterPro" id="IPR039426">
    <property type="entry name" value="TonB-dep_rcpt-like"/>
</dbReference>
<evidence type="ECO:0000259" key="13">
    <source>
        <dbReference type="Pfam" id="PF00593"/>
    </source>
</evidence>
<proteinExistence type="inferred from homology"/>
<keyword evidence="7 10" id="KW-0472">Membrane</keyword>
<dbReference type="InterPro" id="IPR037066">
    <property type="entry name" value="Plug_dom_sf"/>
</dbReference>
<evidence type="ECO:0000256" key="7">
    <source>
        <dbReference type="ARBA" id="ARBA00023136"/>
    </source>
</evidence>
<dbReference type="PANTHER" id="PTHR40980">
    <property type="entry name" value="PLUG DOMAIN-CONTAINING PROTEIN"/>
    <property type="match status" value="1"/>
</dbReference>
<dbReference type="InterPro" id="IPR010104">
    <property type="entry name" value="TonB_rcpt_bac"/>
</dbReference>
<keyword evidence="4 10" id="KW-1134">Transmembrane beta strand</keyword>
<evidence type="ECO:0000256" key="5">
    <source>
        <dbReference type="ARBA" id="ARBA00022692"/>
    </source>
</evidence>
<keyword evidence="3 10" id="KW-0813">Transport</keyword>
<organism evidence="15 16">
    <name type="scientific">Pseudoduganella umbonata</name>
    <dbReference type="NCBI Taxonomy" id="864828"/>
    <lineage>
        <taxon>Bacteria</taxon>
        <taxon>Pseudomonadati</taxon>
        <taxon>Pseudomonadota</taxon>
        <taxon>Betaproteobacteria</taxon>
        <taxon>Burkholderiales</taxon>
        <taxon>Oxalobacteraceae</taxon>
        <taxon>Telluria group</taxon>
        <taxon>Pseudoduganella</taxon>
    </lineage>
</organism>
<name>A0A7W5E6D8_9BURK</name>
<evidence type="ECO:0000256" key="9">
    <source>
        <dbReference type="ARBA" id="ARBA00023237"/>
    </source>
</evidence>
<comment type="similarity">
    <text evidence="2 10 11">Belongs to the TonB-dependent receptor family.</text>
</comment>
<evidence type="ECO:0000256" key="11">
    <source>
        <dbReference type="RuleBase" id="RU003357"/>
    </source>
</evidence>
<comment type="caution">
    <text evidence="15">The sequence shown here is derived from an EMBL/GenBank/DDBJ whole genome shotgun (WGS) entry which is preliminary data.</text>
</comment>
<evidence type="ECO:0000313" key="16">
    <source>
        <dbReference type="Proteomes" id="UP000584325"/>
    </source>
</evidence>